<dbReference type="AlphaFoldDB" id="D2NQH8"/>
<dbReference type="Proteomes" id="UP000001883">
    <property type="component" value="Chromosome"/>
</dbReference>
<dbReference type="EMBL" id="AP011540">
    <property type="protein sequence ID" value="BAI63904.1"/>
    <property type="molecule type" value="Genomic_DNA"/>
</dbReference>
<dbReference type="HOGENOM" id="CLU_2013578_0_0_11"/>
<reference evidence="2" key="1">
    <citation type="submission" date="2009-07" db="EMBL/GenBank/DDBJ databases">
        <title>Complete genome sequence of Rothia mucilaginosa DJ.</title>
        <authorList>
            <person name="Yamane K."/>
            <person name="Nambu T."/>
            <person name="Mashimo C."/>
            <person name="Sugimori C."/>
            <person name="Yamanaka T."/>
            <person name="Leung K."/>
            <person name="Fukushima H."/>
        </authorList>
    </citation>
    <scope>NUCLEOTIDE SEQUENCE [LARGE SCALE GENOMIC DNA]</scope>
    <source>
        <strain evidence="2">DY-18</strain>
    </source>
</reference>
<dbReference type="KEGG" id="rmu:RMDY18_00720"/>
<gene>
    <name evidence="1" type="ordered locus">RMDY18_00720</name>
</gene>
<name>D2NQH8_ROTMD</name>
<accession>D2NQH8</accession>
<proteinExistence type="predicted"/>
<protein>
    <submittedName>
        <fullName evidence="1">Uncharacterized protein</fullName>
    </submittedName>
</protein>
<dbReference type="STRING" id="680646.RMDY18_00720"/>
<evidence type="ECO:0000313" key="2">
    <source>
        <dbReference type="Proteomes" id="UP000001883"/>
    </source>
</evidence>
<keyword evidence="2" id="KW-1185">Reference proteome</keyword>
<reference evidence="1 2" key="3">
    <citation type="journal article" date="2010" name="Sequencing">
        <title>Complete Genome Sequence of Rothia mucilaginosa DY-18: A Clinical Isolate with Dense Meshwork-Like Structures from a Persistent Apical Periodontitis Lesion.</title>
        <authorList>
            <person name="Yamane K."/>
            <person name="Nambu T."/>
            <person name="Yamanaka T."/>
            <person name="Mashimo C."/>
            <person name="Sugimori C."/>
            <person name="Leung K.-P."/>
            <person name="Fukushima H."/>
        </authorList>
    </citation>
    <scope>NUCLEOTIDE SEQUENCE [LARGE SCALE GENOMIC DNA]</scope>
    <source>
        <strain evidence="1 2">DY-18</strain>
    </source>
</reference>
<reference evidence="1 2" key="2">
    <citation type="journal article" date="2010" name="J Osaka Dent Univ">
        <title>Isolation and identification of Rothia mucilaginosa from persistent apical periodontitis lesions.</title>
        <authorList>
            <person name="Yamane K."/>
            <person name="Yoshida M."/>
            <person name="Fujihira T."/>
            <person name="Baba T."/>
            <person name="Tsuji N."/>
            <person name="Hayashi H."/>
            <person name="Sugimori C."/>
            <person name="Yamanaka T."/>
            <person name="Mashimo C."/>
            <person name="Nambu T."/>
            <person name="Kawai H."/>
            <person name="Fukushima H."/>
        </authorList>
    </citation>
    <scope>NUCLEOTIDE SEQUENCE [LARGE SCALE GENOMIC DNA]</scope>
    <source>
        <strain evidence="1 2">DY-18</strain>
    </source>
</reference>
<organism evidence="1 2">
    <name type="scientific">Rothia mucilaginosa (strain DY-18)</name>
    <name type="common">Stomatococcus mucilaginosus</name>
    <dbReference type="NCBI Taxonomy" id="680646"/>
    <lineage>
        <taxon>Bacteria</taxon>
        <taxon>Bacillati</taxon>
        <taxon>Actinomycetota</taxon>
        <taxon>Actinomycetes</taxon>
        <taxon>Micrococcales</taxon>
        <taxon>Micrococcaceae</taxon>
        <taxon>Rothia</taxon>
    </lineage>
</organism>
<sequence length="123" mass="12428">MACRRIGGLVNDCGCFAVFAGHRQAGSKPRTGAACNVVCGVAVLTQEGCRAVRTAATVADDVEVLTGCGQLSQTLSNGAEGDVLGAGRVATLPLVVFTHVDDGCAFGNVAGVNLGYSSHDFLL</sequence>
<evidence type="ECO:0000313" key="1">
    <source>
        <dbReference type="EMBL" id="BAI63904.1"/>
    </source>
</evidence>